<protein>
    <submittedName>
        <fullName evidence="3">DUF4367 domain-containing protein</fullName>
    </submittedName>
</protein>
<gene>
    <name evidence="3" type="ORF">KDK92_19045</name>
</gene>
<dbReference type="AlphaFoldDB" id="A0A9J6P7A1"/>
<keyword evidence="4" id="KW-1185">Reference proteome</keyword>
<keyword evidence="1" id="KW-0812">Transmembrane</keyword>
<keyword evidence="1" id="KW-0472">Membrane</keyword>
<evidence type="ECO:0000256" key="1">
    <source>
        <dbReference type="SAM" id="Phobius"/>
    </source>
</evidence>
<dbReference type="InterPro" id="IPR025377">
    <property type="entry name" value="DUF4367"/>
</dbReference>
<organism evidence="3 4">
    <name type="scientific">Oceanirhabdus seepicola</name>
    <dbReference type="NCBI Taxonomy" id="2828781"/>
    <lineage>
        <taxon>Bacteria</taxon>
        <taxon>Bacillati</taxon>
        <taxon>Bacillota</taxon>
        <taxon>Clostridia</taxon>
        <taxon>Eubacteriales</taxon>
        <taxon>Clostridiaceae</taxon>
        <taxon>Oceanirhabdus</taxon>
    </lineage>
</organism>
<evidence type="ECO:0000259" key="2">
    <source>
        <dbReference type="Pfam" id="PF14285"/>
    </source>
</evidence>
<reference evidence="3" key="2">
    <citation type="submission" date="2021-04" db="EMBL/GenBank/DDBJ databases">
        <authorList>
            <person name="Dong X."/>
        </authorList>
    </citation>
    <scope>NUCLEOTIDE SEQUENCE</scope>
    <source>
        <strain evidence="3">ZWT</strain>
    </source>
</reference>
<sequence>MSKRTIEDKFSIEMDGYFKGIENKNKSEFEEYDELLELGKALADKDFSKDSNKEAVFNKVYKNINQYKGDNIMKKTSGIKRIKVAIALFAATCILGVSLMQTSFAQEIVEKIINKITIGNVTSIQIEEPEEEVNAIPDIYKGKIFDKDGNSLDIIPEGYKGGMFTKDGEKIVRLSHGKVITEEMDRLYRQEKLLVVSEVDKLNDYTCFNVGIPTYLPEGFEFDRAEFNKDENGDVKDSKYIDIYFTNKETGKSFICYQTFSSEENGVTTATDGEIEEIEINGVKAVLSSDRCIDMDANGVIYRLDSRRLFAKDELIKIAESIK</sequence>
<reference evidence="3" key="1">
    <citation type="journal article" date="2021" name="mSystems">
        <title>Bacteria and Archaea Synergistically Convert Glycine Betaine to Biogenic Methane in the Formosa Cold Seep of the South China Sea.</title>
        <authorList>
            <person name="Li L."/>
            <person name="Zhang W."/>
            <person name="Zhang S."/>
            <person name="Song L."/>
            <person name="Sun Q."/>
            <person name="Zhang H."/>
            <person name="Xiang H."/>
            <person name="Dong X."/>
        </authorList>
    </citation>
    <scope>NUCLEOTIDE SEQUENCE</scope>
    <source>
        <strain evidence="3">ZWT</strain>
    </source>
</reference>
<comment type="caution">
    <text evidence="3">The sequence shown here is derived from an EMBL/GenBank/DDBJ whole genome shotgun (WGS) entry which is preliminary data.</text>
</comment>
<dbReference type="RefSeq" id="WP_250860977.1">
    <property type="nucleotide sequence ID" value="NZ_JAGSOJ010000004.1"/>
</dbReference>
<dbReference type="Pfam" id="PF14285">
    <property type="entry name" value="DUF4367"/>
    <property type="match status" value="1"/>
</dbReference>
<keyword evidence="1" id="KW-1133">Transmembrane helix</keyword>
<feature type="domain" description="DUF4367" evidence="2">
    <location>
        <begin position="212"/>
        <end position="322"/>
    </location>
</feature>
<dbReference type="Proteomes" id="UP001056429">
    <property type="component" value="Unassembled WGS sequence"/>
</dbReference>
<accession>A0A9J6P7A1</accession>
<dbReference type="EMBL" id="JAGSOJ010000004">
    <property type="protein sequence ID" value="MCM1991841.1"/>
    <property type="molecule type" value="Genomic_DNA"/>
</dbReference>
<evidence type="ECO:0000313" key="3">
    <source>
        <dbReference type="EMBL" id="MCM1991841.1"/>
    </source>
</evidence>
<proteinExistence type="predicted"/>
<name>A0A9J6P7A1_9CLOT</name>
<feature type="transmembrane region" description="Helical" evidence="1">
    <location>
        <begin position="82"/>
        <end position="100"/>
    </location>
</feature>
<evidence type="ECO:0000313" key="4">
    <source>
        <dbReference type="Proteomes" id="UP001056429"/>
    </source>
</evidence>